<evidence type="ECO:0000313" key="3">
    <source>
        <dbReference type="Proteomes" id="UP001608902"/>
    </source>
</evidence>
<accession>A0ABD6ERF2</accession>
<sequence>MIANMFRSDLYQELKGEPEGKFDTGTISLIIAVGVACFLTFIITCCVCAFRCCGNLKPANGGEHDRKCRRGKGNLLRMQVVRRGSQLRRSFSRSPKFPTREVMSNGGFYMDGQTTMV</sequence>
<dbReference type="AlphaFoldDB" id="A0ABD6ERF2"/>
<reference evidence="2 3" key="1">
    <citation type="submission" date="2024-08" db="EMBL/GenBank/DDBJ databases">
        <title>Gnathostoma spinigerum genome.</title>
        <authorList>
            <person name="Gonzalez-Bertolin B."/>
            <person name="Monzon S."/>
            <person name="Zaballos A."/>
            <person name="Jimenez P."/>
            <person name="Dekumyoy P."/>
            <person name="Varona S."/>
            <person name="Cuesta I."/>
            <person name="Sumanam S."/>
            <person name="Adisakwattana P."/>
            <person name="Gasser R.B."/>
            <person name="Hernandez-Gonzalez A."/>
            <person name="Young N.D."/>
            <person name="Perteguer M.J."/>
        </authorList>
    </citation>
    <scope>NUCLEOTIDE SEQUENCE [LARGE SCALE GENOMIC DNA]</scope>
    <source>
        <strain evidence="2">AL3</strain>
        <tissue evidence="2">Liver</tissue>
    </source>
</reference>
<dbReference type="Proteomes" id="UP001608902">
    <property type="component" value="Unassembled WGS sequence"/>
</dbReference>
<keyword evidence="1" id="KW-0812">Transmembrane</keyword>
<feature type="transmembrane region" description="Helical" evidence="1">
    <location>
        <begin position="27"/>
        <end position="50"/>
    </location>
</feature>
<organism evidence="2 3">
    <name type="scientific">Gnathostoma spinigerum</name>
    <dbReference type="NCBI Taxonomy" id="75299"/>
    <lineage>
        <taxon>Eukaryota</taxon>
        <taxon>Metazoa</taxon>
        <taxon>Ecdysozoa</taxon>
        <taxon>Nematoda</taxon>
        <taxon>Chromadorea</taxon>
        <taxon>Rhabditida</taxon>
        <taxon>Spirurina</taxon>
        <taxon>Gnathostomatomorpha</taxon>
        <taxon>Gnathostomatoidea</taxon>
        <taxon>Gnathostomatidae</taxon>
        <taxon>Gnathostoma</taxon>
    </lineage>
</organism>
<keyword evidence="1" id="KW-0472">Membrane</keyword>
<keyword evidence="1" id="KW-1133">Transmembrane helix</keyword>
<name>A0ABD6ERF2_9BILA</name>
<gene>
    <name evidence="2" type="ORF">AB6A40_009253</name>
</gene>
<evidence type="ECO:0000313" key="2">
    <source>
        <dbReference type="EMBL" id="MFH4982544.1"/>
    </source>
</evidence>
<evidence type="ECO:0000256" key="1">
    <source>
        <dbReference type="SAM" id="Phobius"/>
    </source>
</evidence>
<comment type="caution">
    <text evidence="2">The sequence shown here is derived from an EMBL/GenBank/DDBJ whole genome shotgun (WGS) entry which is preliminary data.</text>
</comment>
<proteinExistence type="predicted"/>
<protein>
    <submittedName>
        <fullName evidence="2">Uncharacterized protein</fullName>
    </submittedName>
</protein>
<keyword evidence="3" id="KW-1185">Reference proteome</keyword>
<dbReference type="EMBL" id="JBGFUD010009542">
    <property type="protein sequence ID" value="MFH4982544.1"/>
    <property type="molecule type" value="Genomic_DNA"/>
</dbReference>